<evidence type="ECO:0000256" key="1">
    <source>
        <dbReference type="ARBA" id="ARBA00008416"/>
    </source>
</evidence>
<comment type="cofactor">
    <cofactor evidence="2">
        <name>Fe cation</name>
        <dbReference type="ChEBI" id="CHEBI:24875"/>
    </cofactor>
    <text evidence="2">Binds 1 Fe cation per subunit.</text>
</comment>
<feature type="binding site" evidence="2">
    <location>
        <position position="100"/>
    </location>
    <ligand>
        <name>Fe cation</name>
        <dbReference type="ChEBI" id="CHEBI:24875"/>
    </ligand>
</feature>
<feature type="binding site" evidence="2">
    <location>
        <position position="98"/>
    </location>
    <ligand>
        <name>Fe cation</name>
        <dbReference type="ChEBI" id="CHEBI:24875"/>
    </ligand>
</feature>
<comment type="similarity">
    <text evidence="1 3">Belongs to the pirin family.</text>
</comment>
<dbReference type="Gene3D" id="2.60.120.10">
    <property type="entry name" value="Jelly Rolls"/>
    <property type="match status" value="2"/>
</dbReference>
<dbReference type="PANTHER" id="PTHR13903:SF8">
    <property type="entry name" value="PIRIN"/>
    <property type="match status" value="1"/>
</dbReference>
<organism evidence="6 7">
    <name type="scientific">Hypericibacter terrae</name>
    <dbReference type="NCBI Taxonomy" id="2602015"/>
    <lineage>
        <taxon>Bacteria</taxon>
        <taxon>Pseudomonadati</taxon>
        <taxon>Pseudomonadota</taxon>
        <taxon>Alphaproteobacteria</taxon>
        <taxon>Rhodospirillales</taxon>
        <taxon>Dongiaceae</taxon>
        <taxon>Hypericibacter</taxon>
    </lineage>
</organism>
<evidence type="ECO:0000256" key="3">
    <source>
        <dbReference type="RuleBase" id="RU003457"/>
    </source>
</evidence>
<evidence type="ECO:0000256" key="2">
    <source>
        <dbReference type="PIRSR" id="PIRSR006232-1"/>
    </source>
</evidence>
<dbReference type="PANTHER" id="PTHR13903">
    <property type="entry name" value="PIRIN-RELATED"/>
    <property type="match status" value="1"/>
</dbReference>
<evidence type="ECO:0000259" key="4">
    <source>
        <dbReference type="Pfam" id="PF02678"/>
    </source>
</evidence>
<dbReference type="InterPro" id="IPR003829">
    <property type="entry name" value="Pirin_N_dom"/>
</dbReference>
<name>A0A5J6MM24_9PROT</name>
<evidence type="ECO:0000259" key="5">
    <source>
        <dbReference type="Pfam" id="PF05726"/>
    </source>
</evidence>
<dbReference type="CDD" id="cd02247">
    <property type="entry name" value="cupin_pirin_C"/>
    <property type="match status" value="1"/>
</dbReference>
<evidence type="ECO:0008006" key="8">
    <source>
        <dbReference type="Google" id="ProtNLM"/>
    </source>
</evidence>
<evidence type="ECO:0000313" key="7">
    <source>
        <dbReference type="Proteomes" id="UP000326202"/>
    </source>
</evidence>
<dbReference type="SUPFAM" id="SSF51182">
    <property type="entry name" value="RmlC-like cupins"/>
    <property type="match status" value="1"/>
</dbReference>
<dbReference type="AlphaFoldDB" id="A0A5J6MM24"/>
<keyword evidence="7" id="KW-1185">Reference proteome</keyword>
<accession>A0A5J6MM24</accession>
<dbReference type="Pfam" id="PF05726">
    <property type="entry name" value="Pirin_C"/>
    <property type="match status" value="1"/>
</dbReference>
<evidence type="ECO:0000313" key="6">
    <source>
        <dbReference type="EMBL" id="QEX17565.1"/>
    </source>
</evidence>
<reference evidence="6 7" key="1">
    <citation type="submission" date="2019-08" db="EMBL/GenBank/DDBJ databases">
        <title>Hyperibacter terrae gen. nov., sp. nov. and Hyperibacter viscosus sp. nov., two new members in the family Rhodospirillaceae isolated from the rhizosphere of Hypericum perforatum.</title>
        <authorList>
            <person name="Noviana Z."/>
        </authorList>
    </citation>
    <scope>NUCLEOTIDE SEQUENCE [LARGE SCALE GENOMIC DNA]</scope>
    <source>
        <strain evidence="6 7">R5913</strain>
    </source>
</reference>
<dbReference type="EMBL" id="CP042906">
    <property type="protein sequence ID" value="QEX17565.1"/>
    <property type="molecule type" value="Genomic_DNA"/>
</dbReference>
<dbReference type="InterPro" id="IPR014710">
    <property type="entry name" value="RmlC-like_jellyroll"/>
</dbReference>
<protein>
    <recommendedName>
        <fullName evidence="8">Pirin-like protein</fullName>
    </recommendedName>
</protein>
<feature type="binding site" evidence="2">
    <location>
        <position position="56"/>
    </location>
    <ligand>
        <name>Fe cation</name>
        <dbReference type="ChEBI" id="CHEBI:24875"/>
    </ligand>
</feature>
<feature type="domain" description="Pirin C-terminal" evidence="5">
    <location>
        <begin position="173"/>
        <end position="272"/>
    </location>
</feature>
<keyword evidence="2" id="KW-0479">Metal-binding</keyword>
<dbReference type="CDD" id="cd02909">
    <property type="entry name" value="cupin_pirin_N"/>
    <property type="match status" value="1"/>
</dbReference>
<keyword evidence="2" id="KW-0408">Iron</keyword>
<dbReference type="KEGG" id="htq:FRZ44_28650"/>
<proteinExistence type="inferred from homology"/>
<dbReference type="PIRSF" id="PIRSF006232">
    <property type="entry name" value="Pirin"/>
    <property type="match status" value="1"/>
</dbReference>
<dbReference type="InterPro" id="IPR011051">
    <property type="entry name" value="RmlC_Cupin_sf"/>
</dbReference>
<feature type="binding site" evidence="2">
    <location>
        <position position="54"/>
    </location>
    <ligand>
        <name>Fe cation</name>
        <dbReference type="ChEBI" id="CHEBI:24875"/>
    </ligand>
</feature>
<feature type="domain" description="Pirin N-terminal" evidence="4">
    <location>
        <begin position="17"/>
        <end position="120"/>
    </location>
</feature>
<dbReference type="Pfam" id="PF02678">
    <property type="entry name" value="Pirin"/>
    <property type="match status" value="1"/>
</dbReference>
<sequence>MVIIRGKPRDLGDGFMVSRLLPQIERRSIGPFVFFDHFGPVTFAPGQGVDVRPHPHIGLATVTYLFEGAQVHRDSLGSVQTITPGDVNWMTAGRGIVHSERTGPELRARGHLLHGIQSWVALPQSEEESDPSFQHVGRGDLPEWREGEVVLRVIAGHAYGRTSPARVLSPTLYVDAILGPNGRLPLPEDHEERAVFVVSGELRVGGQALTTGDMAVFHAGSRDALRTDKGARVMLLGGAAIDGRRHLWWNFVSSSKERIEQAKADWRAQRMGQVPGETELIPLPD</sequence>
<dbReference type="InterPro" id="IPR012093">
    <property type="entry name" value="Pirin"/>
</dbReference>
<dbReference type="OrthoDB" id="9780903at2"/>
<dbReference type="InterPro" id="IPR008778">
    <property type="entry name" value="Pirin_C_dom"/>
</dbReference>
<dbReference type="GO" id="GO:0046872">
    <property type="term" value="F:metal ion binding"/>
    <property type="evidence" value="ECO:0007669"/>
    <property type="project" value="UniProtKB-KW"/>
</dbReference>
<dbReference type="RefSeq" id="WP_151177813.1">
    <property type="nucleotide sequence ID" value="NZ_CP042906.1"/>
</dbReference>
<gene>
    <name evidence="6" type="ORF">FRZ44_28650</name>
</gene>
<dbReference type="Proteomes" id="UP000326202">
    <property type="component" value="Chromosome"/>
</dbReference>